<dbReference type="EC" id="4.2.1.77" evidence="2"/>
<dbReference type="Proteomes" id="UP000494105">
    <property type="component" value="Unassembled WGS sequence"/>
</dbReference>
<dbReference type="GO" id="GO:0050346">
    <property type="term" value="F:trans-L-3-hydroxyproline dehydratase activity"/>
    <property type="evidence" value="ECO:0007669"/>
    <property type="project" value="UniProtKB-EC"/>
</dbReference>
<dbReference type="SUPFAM" id="SSF54506">
    <property type="entry name" value="Diaminopimelate epimerase-like"/>
    <property type="match status" value="1"/>
</dbReference>
<reference evidence="2 3" key="1">
    <citation type="submission" date="2020-04" db="EMBL/GenBank/DDBJ databases">
        <authorList>
            <person name="De Canck E."/>
        </authorList>
    </citation>
    <scope>NUCLEOTIDE SEQUENCE [LARGE SCALE GENOMIC DNA]</scope>
    <source>
        <strain evidence="2 3">LMG 1861</strain>
    </source>
</reference>
<dbReference type="PANTHER" id="PTHR33442">
    <property type="entry name" value="TRANS-3-HYDROXY-L-PROLINE DEHYDRATASE"/>
    <property type="match status" value="1"/>
</dbReference>
<keyword evidence="2" id="KW-0456">Lyase</keyword>
<evidence type="ECO:0000313" key="2">
    <source>
        <dbReference type="EMBL" id="CAB3867480.1"/>
    </source>
</evidence>
<dbReference type="AlphaFoldDB" id="A0A6S7CWQ7"/>
<organism evidence="2 3">
    <name type="scientific">Achromobacter piechaudii</name>
    <dbReference type="NCBI Taxonomy" id="72556"/>
    <lineage>
        <taxon>Bacteria</taxon>
        <taxon>Pseudomonadati</taxon>
        <taxon>Pseudomonadota</taxon>
        <taxon>Betaproteobacteria</taxon>
        <taxon>Burkholderiales</taxon>
        <taxon>Alcaligenaceae</taxon>
        <taxon>Achromobacter</taxon>
    </lineage>
</organism>
<dbReference type="Gene3D" id="3.10.310.10">
    <property type="entry name" value="Diaminopimelate Epimerase, Chain A, domain 1"/>
    <property type="match status" value="1"/>
</dbReference>
<gene>
    <name evidence="2" type="ORF">LMG1861_02586</name>
</gene>
<name>A0A6S7CWQ7_9BURK</name>
<dbReference type="FunFam" id="3.10.310.10:FF:000010">
    <property type="entry name" value="Proline racemase"/>
    <property type="match status" value="1"/>
</dbReference>
<evidence type="ECO:0000256" key="1">
    <source>
        <dbReference type="ARBA" id="ARBA00007529"/>
    </source>
</evidence>
<dbReference type="PANTHER" id="PTHR33442:SF5">
    <property type="entry name" value="BIFUNCTIONAL TRANS-3-HYDROXY-L-PROLINE DEHYDRATASE_2-EPIMERASE"/>
    <property type="match status" value="1"/>
</dbReference>
<protein>
    <submittedName>
        <fullName evidence="2">Trans-3-hydroxy-L-proline dehydratase</fullName>
        <ecNumber evidence="2">4.2.1.77</ecNumber>
    </submittedName>
</protein>
<dbReference type="Pfam" id="PF05544">
    <property type="entry name" value="Pro_racemase"/>
    <property type="match status" value="1"/>
</dbReference>
<evidence type="ECO:0000313" key="3">
    <source>
        <dbReference type="Proteomes" id="UP000494105"/>
    </source>
</evidence>
<comment type="similarity">
    <text evidence="1">Belongs to the proline racemase family.</text>
</comment>
<sequence>MRSTKVIHVVSCHAEGEVGDVIVGGVSPPPGDTVWDQRSWIANDQTLRNFMLNEPRGGVFRHVNLLVPPKHPEAQAAWIIMEPEDTPPMSGSNSICVSTVLLDTGIIEMQEPVTKMVLEAPGGLVRVRADCANGKAQRITVENVPSFAGKQGVSLDVPGLGVITVDTAYGGDSFVLVDAEALNLVLEAREAKHLAELGVRITNAANEHLQFHHPERPDWRHHSFCLFAGNPTR</sequence>
<accession>A0A6S7CWQ7</accession>
<dbReference type="EMBL" id="CADILD010000002">
    <property type="protein sequence ID" value="CAB3867480.1"/>
    <property type="molecule type" value="Genomic_DNA"/>
</dbReference>
<dbReference type="InterPro" id="IPR008794">
    <property type="entry name" value="Pro_racemase_fam"/>
</dbReference>
<proteinExistence type="inferred from homology"/>
<dbReference type="GO" id="GO:0047580">
    <property type="term" value="F:4-hydroxyproline epimerase activity"/>
    <property type="evidence" value="ECO:0007669"/>
    <property type="project" value="TreeGrafter"/>
</dbReference>